<dbReference type="AlphaFoldDB" id="A0AA41X8P2"/>
<reference evidence="7" key="1">
    <citation type="submission" date="2022-07" db="EMBL/GenBank/DDBJ databases">
        <authorList>
            <person name="Li W.-J."/>
            <person name="Deng Q.-Q."/>
        </authorList>
    </citation>
    <scope>NUCLEOTIDE SEQUENCE</scope>
    <source>
        <strain evidence="7">SYSU M60031</strain>
    </source>
</reference>
<keyword evidence="8" id="KW-1185">Reference proteome</keyword>
<dbReference type="Pfam" id="PF03630">
    <property type="entry name" value="Fumble"/>
    <property type="match status" value="1"/>
</dbReference>
<dbReference type="GO" id="GO:0005829">
    <property type="term" value="C:cytosol"/>
    <property type="evidence" value="ECO:0007669"/>
    <property type="project" value="TreeGrafter"/>
</dbReference>
<dbReference type="EMBL" id="JANCLT010000015">
    <property type="protein sequence ID" value="MCP8970832.1"/>
    <property type="molecule type" value="Genomic_DNA"/>
</dbReference>
<evidence type="ECO:0000313" key="8">
    <source>
        <dbReference type="Proteomes" id="UP001156102"/>
    </source>
</evidence>
<dbReference type="InterPro" id="IPR004567">
    <property type="entry name" value="Type_II_PanK"/>
</dbReference>
<accession>A0AA41X8P2</accession>
<sequence>MRTRAGIDAGGTLIKIAYVDRQKLLYKLFPASQPAAAADWVQRHLPHAQVCVTGGKAALLRPYFADSLAMGEFAAAARGARYLAEQEGLPAGEAFILAQVGTGTSLHLAGKDGSRRLTGTGVGGGTILGLGSLLTGKTSFRDIVALAEQGRREAVDLRVCDIYEEAPPLAGDLTAANFSHPGLRQAEPEHLAAALIGMVGEVVTGMSLQAAEQYGVTHIVFAGSAFLRNRPLRETAERYVRLQGRVPLVLQNGSCCGAIGALFSLWEEHA</sequence>
<dbReference type="GO" id="GO:0005524">
    <property type="term" value="F:ATP binding"/>
    <property type="evidence" value="ECO:0007669"/>
    <property type="project" value="UniProtKB-KW"/>
</dbReference>
<evidence type="ECO:0000313" key="7">
    <source>
        <dbReference type="EMBL" id="MCP8970832.1"/>
    </source>
</evidence>
<evidence type="ECO:0000256" key="3">
    <source>
        <dbReference type="ARBA" id="ARBA00022741"/>
    </source>
</evidence>
<dbReference type="InterPro" id="IPR011602">
    <property type="entry name" value="Type_II_PanK_bac"/>
</dbReference>
<dbReference type="RefSeq" id="WP_254760759.1">
    <property type="nucleotide sequence ID" value="NZ_JANCLT010000015.1"/>
</dbReference>
<gene>
    <name evidence="7" type="primary">coaW</name>
    <name evidence="7" type="ORF">NK662_20140</name>
</gene>
<dbReference type="InterPro" id="IPR043129">
    <property type="entry name" value="ATPase_NBD"/>
</dbReference>
<dbReference type="NCBIfam" id="NF009842">
    <property type="entry name" value="PRK13317.1"/>
    <property type="match status" value="1"/>
</dbReference>
<dbReference type="EC" id="2.7.1.33" evidence="7"/>
<dbReference type="CDD" id="cd24085">
    <property type="entry name" value="ASKHA_NBD_PanK-II_bac"/>
    <property type="match status" value="1"/>
</dbReference>
<dbReference type="PANTHER" id="PTHR12280:SF20">
    <property type="entry name" value="4'-PHOSPHOPANTETHEINE PHOSPHATASE"/>
    <property type="match status" value="1"/>
</dbReference>
<keyword evidence="1" id="KW-0963">Cytoplasm</keyword>
<evidence type="ECO:0000256" key="1">
    <source>
        <dbReference type="ARBA" id="ARBA00022490"/>
    </source>
</evidence>
<keyword evidence="3" id="KW-0547">Nucleotide-binding</keyword>
<evidence type="ECO:0000256" key="5">
    <source>
        <dbReference type="ARBA" id="ARBA00022840"/>
    </source>
</evidence>
<evidence type="ECO:0000256" key="6">
    <source>
        <dbReference type="ARBA" id="ARBA00022993"/>
    </source>
</evidence>
<keyword evidence="2 7" id="KW-0808">Transferase</keyword>
<keyword evidence="6" id="KW-0173">Coenzyme A biosynthesis</keyword>
<comment type="caution">
    <text evidence="7">The sequence shown here is derived from an EMBL/GenBank/DDBJ whole genome shotgun (WGS) entry which is preliminary data.</text>
</comment>
<keyword evidence="4 7" id="KW-0418">Kinase</keyword>
<keyword evidence="5" id="KW-0067">ATP-binding</keyword>
<dbReference type="PIRSF" id="PIRSF036940">
    <property type="entry name" value="PanK_bac_aCoA"/>
    <property type="match status" value="1"/>
</dbReference>
<organism evidence="7 8">
    <name type="scientific">Ectobacillus ponti</name>
    <dbReference type="NCBI Taxonomy" id="2961894"/>
    <lineage>
        <taxon>Bacteria</taxon>
        <taxon>Bacillati</taxon>
        <taxon>Bacillota</taxon>
        <taxon>Bacilli</taxon>
        <taxon>Bacillales</taxon>
        <taxon>Bacillaceae</taxon>
        <taxon>Ectobacillus</taxon>
    </lineage>
</organism>
<dbReference type="PANTHER" id="PTHR12280">
    <property type="entry name" value="PANTOTHENATE KINASE"/>
    <property type="match status" value="1"/>
</dbReference>
<name>A0AA41X8P2_9BACI</name>
<dbReference type="SUPFAM" id="SSF53067">
    <property type="entry name" value="Actin-like ATPase domain"/>
    <property type="match status" value="1"/>
</dbReference>
<dbReference type="Proteomes" id="UP001156102">
    <property type="component" value="Unassembled WGS sequence"/>
</dbReference>
<evidence type="ECO:0000256" key="2">
    <source>
        <dbReference type="ARBA" id="ARBA00022679"/>
    </source>
</evidence>
<dbReference type="Gene3D" id="3.30.420.40">
    <property type="match status" value="2"/>
</dbReference>
<evidence type="ECO:0000256" key="4">
    <source>
        <dbReference type="ARBA" id="ARBA00022777"/>
    </source>
</evidence>
<protein>
    <submittedName>
        <fullName evidence="7">Type II pantothenate kinase</fullName>
        <ecNumber evidence="7">2.7.1.33</ecNumber>
    </submittedName>
</protein>
<proteinExistence type="predicted"/>
<dbReference type="GO" id="GO:0015937">
    <property type="term" value="P:coenzyme A biosynthetic process"/>
    <property type="evidence" value="ECO:0007669"/>
    <property type="project" value="UniProtKB-KW"/>
</dbReference>
<dbReference type="GO" id="GO:0004594">
    <property type="term" value="F:pantothenate kinase activity"/>
    <property type="evidence" value="ECO:0007669"/>
    <property type="project" value="UniProtKB-EC"/>
</dbReference>